<organism evidence="11 12">
    <name type="scientific">Thermovibrio guaymasensis</name>
    <dbReference type="NCBI Taxonomy" id="240167"/>
    <lineage>
        <taxon>Bacteria</taxon>
        <taxon>Pseudomonadati</taxon>
        <taxon>Aquificota</taxon>
        <taxon>Aquificia</taxon>
        <taxon>Desulfurobacteriales</taxon>
        <taxon>Desulfurobacteriaceae</taxon>
        <taxon>Thermovibrio</taxon>
    </lineage>
</organism>
<dbReference type="RefSeq" id="WP_121169430.1">
    <property type="nucleotide sequence ID" value="NZ_RBIE01000001.1"/>
</dbReference>
<dbReference type="GO" id="GO:0005524">
    <property type="term" value="F:ATP binding"/>
    <property type="evidence" value="ECO:0007669"/>
    <property type="project" value="UniProtKB-KW"/>
</dbReference>
<evidence type="ECO:0000256" key="1">
    <source>
        <dbReference type="ARBA" id="ARBA00003618"/>
    </source>
</evidence>
<dbReference type="PANTHER" id="PTHR11059">
    <property type="entry name" value="DNA REPAIR PROTEIN RECN"/>
    <property type="match status" value="1"/>
</dbReference>
<dbReference type="GO" id="GO:0006281">
    <property type="term" value="P:DNA repair"/>
    <property type="evidence" value="ECO:0007669"/>
    <property type="project" value="UniProtKB-KW"/>
</dbReference>
<dbReference type="InterPro" id="IPR004604">
    <property type="entry name" value="DNA_recomb/repair_RecN"/>
</dbReference>
<comment type="caution">
    <text evidence="11">The sequence shown here is derived from an EMBL/GenBank/DDBJ whole genome shotgun (WGS) entry which is preliminary data.</text>
</comment>
<dbReference type="SUPFAM" id="SSF52540">
    <property type="entry name" value="P-loop containing nucleoside triphosphate hydrolases"/>
    <property type="match status" value="1"/>
</dbReference>
<feature type="coiled-coil region" evidence="10">
    <location>
        <begin position="133"/>
        <end position="203"/>
    </location>
</feature>
<keyword evidence="5 9" id="KW-0227">DNA damage</keyword>
<gene>
    <name evidence="11" type="ORF">C7457_0093</name>
</gene>
<reference evidence="11 12" key="1">
    <citation type="submission" date="2018-10" db="EMBL/GenBank/DDBJ databases">
        <title>Genomic Encyclopedia of Type Strains, Phase IV (KMG-IV): sequencing the most valuable type-strain genomes for metagenomic binning, comparative biology and taxonomic classification.</title>
        <authorList>
            <person name="Goeker M."/>
        </authorList>
    </citation>
    <scope>NUCLEOTIDE SEQUENCE [LARGE SCALE GENOMIC DNA]</scope>
    <source>
        <strain evidence="11 12">DSM 15521</strain>
    </source>
</reference>
<keyword evidence="12" id="KW-1185">Reference proteome</keyword>
<evidence type="ECO:0000256" key="9">
    <source>
        <dbReference type="PIRNR" id="PIRNR003128"/>
    </source>
</evidence>
<accession>A0A420W7C9</accession>
<dbReference type="GO" id="GO:0009432">
    <property type="term" value="P:SOS response"/>
    <property type="evidence" value="ECO:0007669"/>
    <property type="project" value="TreeGrafter"/>
</dbReference>
<comment type="similarity">
    <text evidence="2 9">Belongs to the RecN family.</text>
</comment>
<dbReference type="OrthoDB" id="9806954at2"/>
<evidence type="ECO:0000256" key="8">
    <source>
        <dbReference type="ARBA" id="ARBA00033408"/>
    </source>
</evidence>
<protein>
    <recommendedName>
        <fullName evidence="3 9">DNA repair protein RecN</fullName>
    </recommendedName>
    <alternativeName>
        <fullName evidence="8 9">Recombination protein N</fullName>
    </alternativeName>
</protein>
<evidence type="ECO:0000256" key="10">
    <source>
        <dbReference type="SAM" id="Coils"/>
    </source>
</evidence>
<keyword evidence="4" id="KW-0547">Nucleotide-binding</keyword>
<evidence type="ECO:0000256" key="6">
    <source>
        <dbReference type="ARBA" id="ARBA00022840"/>
    </source>
</evidence>
<dbReference type="Proteomes" id="UP000280881">
    <property type="component" value="Unassembled WGS sequence"/>
</dbReference>
<evidence type="ECO:0000256" key="7">
    <source>
        <dbReference type="ARBA" id="ARBA00023204"/>
    </source>
</evidence>
<dbReference type="Gene3D" id="3.40.50.300">
    <property type="entry name" value="P-loop containing nucleotide triphosphate hydrolases"/>
    <property type="match status" value="2"/>
</dbReference>
<dbReference type="GO" id="GO:0043590">
    <property type="term" value="C:bacterial nucleoid"/>
    <property type="evidence" value="ECO:0007669"/>
    <property type="project" value="TreeGrafter"/>
</dbReference>
<comment type="function">
    <text evidence="1 9">May be involved in recombinational repair of damaged DNA.</text>
</comment>
<evidence type="ECO:0000256" key="3">
    <source>
        <dbReference type="ARBA" id="ARBA00021315"/>
    </source>
</evidence>
<keyword evidence="10" id="KW-0175">Coiled coil</keyword>
<keyword evidence="7 9" id="KW-0234">DNA repair</keyword>
<dbReference type="EMBL" id="RBIE01000001">
    <property type="protein sequence ID" value="RKQ63230.1"/>
    <property type="molecule type" value="Genomic_DNA"/>
</dbReference>
<keyword evidence="6" id="KW-0067">ATP-binding</keyword>
<dbReference type="GO" id="GO:0006310">
    <property type="term" value="P:DNA recombination"/>
    <property type="evidence" value="ECO:0007669"/>
    <property type="project" value="InterPro"/>
</dbReference>
<evidence type="ECO:0000256" key="4">
    <source>
        <dbReference type="ARBA" id="ARBA00022741"/>
    </source>
</evidence>
<dbReference type="PIRSF" id="PIRSF003128">
    <property type="entry name" value="RecN"/>
    <property type="match status" value="1"/>
</dbReference>
<name>A0A420W7C9_9BACT</name>
<dbReference type="InterPro" id="IPR027417">
    <property type="entry name" value="P-loop_NTPase"/>
</dbReference>
<proteinExistence type="inferred from homology"/>
<evidence type="ECO:0000256" key="5">
    <source>
        <dbReference type="ARBA" id="ARBA00022763"/>
    </source>
</evidence>
<evidence type="ECO:0000256" key="2">
    <source>
        <dbReference type="ARBA" id="ARBA00009441"/>
    </source>
</evidence>
<dbReference type="PANTHER" id="PTHR11059:SF0">
    <property type="entry name" value="DNA REPAIR PROTEIN RECN"/>
    <property type="match status" value="1"/>
</dbReference>
<evidence type="ECO:0000313" key="11">
    <source>
        <dbReference type="EMBL" id="RKQ63230.1"/>
    </source>
</evidence>
<feature type="coiled-coil region" evidence="10">
    <location>
        <begin position="297"/>
        <end position="363"/>
    </location>
</feature>
<dbReference type="AlphaFoldDB" id="A0A420W7C9"/>
<evidence type="ECO:0000313" key="12">
    <source>
        <dbReference type="Proteomes" id="UP000280881"/>
    </source>
</evidence>
<sequence>MLEELRLFNFGSITGELLFSPGFNVIIGETGTGKSLLLSSINFLKGDRSSISGEGTFVEALFRVGDEEVSVRREIKSSRSRFFLNGMRVPQKRVEEVVSPLILFQSQRLSAEFLKPSYQLSLIDEVSGNREILARYRELYQRYVSSLRELEALRDELSAREREIDVLKFQISEIEEANIGEGEEEELLELKKLVSRAQELEELRRKSLYLLYEGESSALSLISEVLREFEKVSLFPEIREKLEELYYSLEGLVSEIDSKIEPPQTEMSLSEIEERLYQIERIKRKYGPTLSDVSSFLSRAKERLEFLERGDEKLEEKEREVEGLKKELLEVAREISRRRREGAEKLKELLEEEFKDLGLLEARFEVEFISLEEPSPSGLERVRFLFSGNPKLPLSPLSQSISGGELSRFLLSVLKILSPENIVMVFDEVDSGISGKILRKVAEKLREISRRVQVIAVSHWPQVVAAADRVFKLEKGAQGEVKVRLLQGEDLLRELSIMISGQVSAGGLKAAKDLLMSWEERWHTERENTKL</sequence>